<feature type="transmembrane region" description="Helical" evidence="1">
    <location>
        <begin position="12"/>
        <end position="30"/>
    </location>
</feature>
<dbReference type="OMA" id="CHAKIET"/>
<dbReference type="STRING" id="361077.A0A151Z4L1"/>
<proteinExistence type="predicted"/>
<keyword evidence="1" id="KW-0812">Transmembrane</keyword>
<keyword evidence="1" id="KW-1133">Transmembrane helix</keyword>
<dbReference type="SUPFAM" id="SSF53448">
    <property type="entry name" value="Nucleotide-diphospho-sugar transferases"/>
    <property type="match status" value="1"/>
</dbReference>
<dbReference type="InParanoid" id="A0A151Z4L1"/>
<keyword evidence="3" id="KW-1185">Reference proteome</keyword>
<sequence length="399" mass="46440">MVLKLNFKLLSYVVGILLLMVTIVQLNYLYKKNYSTPRSDKFDGGEDLYSNIKKYSEKNQTIFISVASYRDAFCSDTLSYIFENADHPENIYVGLVDQGSEVLSSIPDNKDTEDFKFPNSYCYRELRVDPAIIQSNVRRIALTIEESKGPTYARYLATTLYRNESYFMQIDSHTRFMDGWDTALINDYWLTRSQSNVGANGMPRAVLTYYPRAFNASLPGLPDDDQSQVPRICQGVFNEKGIMTLRSFILKASVIPKECPFIAAGFFFTSGEALELVPFDPHLPNLFEGEEILYTARMYEKGFRFFGPTLNAVFHFYTRSGSPKFWEDNKEYYKSMMQSLEKVKYILGWNDGITPDMTNEIYLEFDKYTIHNRTALDEYYTRYGISYQNRTHDYDKWCK</sequence>
<dbReference type="InterPro" id="IPR029044">
    <property type="entry name" value="Nucleotide-diphossugar_trans"/>
</dbReference>
<dbReference type="GO" id="GO:0016740">
    <property type="term" value="F:transferase activity"/>
    <property type="evidence" value="ECO:0007669"/>
    <property type="project" value="UniProtKB-KW"/>
</dbReference>
<evidence type="ECO:0000313" key="2">
    <source>
        <dbReference type="EMBL" id="KYQ88857.1"/>
    </source>
</evidence>
<organism evidence="2 3">
    <name type="scientific">Tieghemostelium lacteum</name>
    <name type="common">Slime mold</name>
    <name type="synonym">Dictyostelium lacteum</name>
    <dbReference type="NCBI Taxonomy" id="361077"/>
    <lineage>
        <taxon>Eukaryota</taxon>
        <taxon>Amoebozoa</taxon>
        <taxon>Evosea</taxon>
        <taxon>Eumycetozoa</taxon>
        <taxon>Dictyostelia</taxon>
        <taxon>Dictyosteliales</taxon>
        <taxon>Raperosteliaceae</taxon>
        <taxon>Tieghemostelium</taxon>
    </lineage>
</organism>
<dbReference type="AlphaFoldDB" id="A0A151Z4L1"/>
<dbReference type="FunCoup" id="A0A151Z4L1">
    <property type="interactions" value="2"/>
</dbReference>
<keyword evidence="1" id="KW-0472">Membrane</keyword>
<dbReference type="EMBL" id="LODT01000047">
    <property type="protein sequence ID" value="KYQ88857.1"/>
    <property type="molecule type" value="Genomic_DNA"/>
</dbReference>
<protein>
    <submittedName>
        <fullName evidence="2">GlcNAc transferase</fullName>
    </submittedName>
</protein>
<dbReference type="PANTHER" id="PTHR34496:SF10">
    <property type="entry name" value="GLCNAC TRANSFERASE"/>
    <property type="match status" value="1"/>
</dbReference>
<dbReference type="PANTHER" id="PTHR34496">
    <property type="entry name" value="GLCNAC TRANSFERASE-RELATED"/>
    <property type="match status" value="1"/>
</dbReference>
<dbReference type="InterPro" id="IPR021067">
    <property type="entry name" value="Glycosyltransferase"/>
</dbReference>
<accession>A0A151Z4L1</accession>
<comment type="caution">
    <text evidence="2">The sequence shown here is derived from an EMBL/GenBank/DDBJ whole genome shotgun (WGS) entry which is preliminary data.</text>
</comment>
<dbReference type="OrthoDB" id="76265at2759"/>
<keyword evidence="2" id="KW-0808">Transferase</keyword>
<dbReference type="Pfam" id="PF11397">
    <property type="entry name" value="GlcNAc"/>
    <property type="match status" value="1"/>
</dbReference>
<reference evidence="2 3" key="1">
    <citation type="submission" date="2015-12" db="EMBL/GenBank/DDBJ databases">
        <title>Dictyostelia acquired genes for synthesis and detection of signals that induce cell-type specialization by lateral gene transfer from prokaryotes.</title>
        <authorList>
            <person name="Gloeckner G."/>
            <person name="Schaap P."/>
        </authorList>
    </citation>
    <scope>NUCLEOTIDE SEQUENCE [LARGE SCALE GENOMIC DNA]</scope>
    <source>
        <strain evidence="2 3">TK</strain>
    </source>
</reference>
<name>A0A151Z4L1_TIELA</name>
<evidence type="ECO:0000256" key="1">
    <source>
        <dbReference type="SAM" id="Phobius"/>
    </source>
</evidence>
<dbReference type="Proteomes" id="UP000076078">
    <property type="component" value="Unassembled WGS sequence"/>
</dbReference>
<evidence type="ECO:0000313" key="3">
    <source>
        <dbReference type="Proteomes" id="UP000076078"/>
    </source>
</evidence>
<gene>
    <name evidence="2" type="ORF">DLAC_10661</name>
</gene>